<dbReference type="STRING" id="205917.A0A4Y9ZBY2"/>
<evidence type="ECO:0008006" key="9">
    <source>
        <dbReference type="Google" id="ProtNLM"/>
    </source>
</evidence>
<comment type="subcellular location">
    <subcellularLocation>
        <location evidence="1">Membrane</location>
        <topology evidence="1">Multi-pass membrane protein</topology>
    </subcellularLocation>
</comment>
<evidence type="ECO:0000256" key="2">
    <source>
        <dbReference type="ARBA" id="ARBA00009012"/>
    </source>
</evidence>
<feature type="transmembrane region" description="Helical" evidence="6">
    <location>
        <begin position="243"/>
        <end position="265"/>
    </location>
</feature>
<evidence type="ECO:0000256" key="3">
    <source>
        <dbReference type="ARBA" id="ARBA00022692"/>
    </source>
</evidence>
<dbReference type="InterPro" id="IPR002794">
    <property type="entry name" value="DUF92_TMEM19"/>
</dbReference>
<dbReference type="Pfam" id="PF01940">
    <property type="entry name" value="DUF92"/>
    <property type="match status" value="1"/>
</dbReference>
<dbReference type="Proteomes" id="UP000298327">
    <property type="component" value="Unassembled WGS sequence"/>
</dbReference>
<keyword evidence="8" id="KW-1185">Reference proteome</keyword>
<dbReference type="GO" id="GO:0016020">
    <property type="term" value="C:membrane"/>
    <property type="evidence" value="ECO:0007669"/>
    <property type="project" value="UniProtKB-SubCell"/>
</dbReference>
<accession>A0A4Y9ZBY2</accession>
<reference evidence="7 8" key="1">
    <citation type="submission" date="2019-02" db="EMBL/GenBank/DDBJ databases">
        <title>Genome sequencing of the rare red list fungi Dentipellis fragilis.</title>
        <authorList>
            <person name="Buettner E."/>
            <person name="Kellner H."/>
        </authorList>
    </citation>
    <scope>NUCLEOTIDE SEQUENCE [LARGE SCALE GENOMIC DNA]</scope>
    <source>
        <strain evidence="7 8">DSM 105465</strain>
    </source>
</reference>
<protein>
    <recommendedName>
        <fullName evidence="9">DUF92 domain-containing protein</fullName>
    </recommendedName>
</protein>
<evidence type="ECO:0000256" key="6">
    <source>
        <dbReference type="SAM" id="Phobius"/>
    </source>
</evidence>
<sequence>MTASSSSSPYTFPLVPFLFATALAVNGLRRRSLSPSGAAAAFLTGISMLSLPLRTPGIALIVFYLAGSRATRVGRARKAALEDGHDGAGGGYRSAMQVFANSASALVATLLWGALHAPAFPEGRAVAHVLGARRVPYSPEKWCPADARVSGGWSRALLFVVLGHFACCLGDTLASELGILSPSAPFLITTFRRVPPGTNGGMSFLGTAASIGGGVAMAVSMAATLLAENVACRAHAFILVRDLLFWGALAGGLGSLLDSFLGATLQRTQYSDVSKQILTDTSDPSKTVAPDVKTVSGINILTNNQVNLVSSTVVALALGYFA</sequence>
<organism evidence="7 8">
    <name type="scientific">Dentipellis fragilis</name>
    <dbReference type="NCBI Taxonomy" id="205917"/>
    <lineage>
        <taxon>Eukaryota</taxon>
        <taxon>Fungi</taxon>
        <taxon>Dikarya</taxon>
        <taxon>Basidiomycota</taxon>
        <taxon>Agaricomycotina</taxon>
        <taxon>Agaricomycetes</taxon>
        <taxon>Russulales</taxon>
        <taxon>Hericiaceae</taxon>
        <taxon>Dentipellis</taxon>
    </lineage>
</organism>
<dbReference type="OrthoDB" id="30881at2759"/>
<feature type="transmembrane region" description="Helical" evidence="6">
    <location>
        <begin position="202"/>
        <end position="223"/>
    </location>
</feature>
<dbReference type="AlphaFoldDB" id="A0A4Y9ZBY2"/>
<keyword evidence="4 6" id="KW-1133">Transmembrane helix</keyword>
<comment type="caution">
    <text evidence="7">The sequence shown here is derived from an EMBL/GenBank/DDBJ whole genome shotgun (WGS) entry which is preliminary data.</text>
</comment>
<evidence type="ECO:0000313" key="7">
    <source>
        <dbReference type="EMBL" id="TFY71308.1"/>
    </source>
</evidence>
<keyword evidence="3 6" id="KW-0812">Transmembrane</keyword>
<dbReference type="PANTHER" id="PTHR13353:SF5">
    <property type="entry name" value="TRANSMEMBRANE PROTEIN 19"/>
    <property type="match status" value="1"/>
</dbReference>
<dbReference type="PANTHER" id="PTHR13353">
    <property type="entry name" value="TRANSMEMBRANE PROTEIN 19"/>
    <property type="match status" value="1"/>
</dbReference>
<evidence type="ECO:0000256" key="5">
    <source>
        <dbReference type="ARBA" id="ARBA00023136"/>
    </source>
</evidence>
<evidence type="ECO:0000256" key="1">
    <source>
        <dbReference type="ARBA" id="ARBA00004141"/>
    </source>
</evidence>
<evidence type="ECO:0000313" key="8">
    <source>
        <dbReference type="Proteomes" id="UP000298327"/>
    </source>
</evidence>
<proteinExistence type="inferred from homology"/>
<keyword evidence="5 6" id="KW-0472">Membrane</keyword>
<evidence type="ECO:0000256" key="4">
    <source>
        <dbReference type="ARBA" id="ARBA00022989"/>
    </source>
</evidence>
<comment type="similarity">
    <text evidence="2">Belongs to the TMEM19 family.</text>
</comment>
<name>A0A4Y9ZBY2_9AGAM</name>
<feature type="transmembrane region" description="Helical" evidence="6">
    <location>
        <begin position="40"/>
        <end position="67"/>
    </location>
</feature>
<dbReference type="EMBL" id="SEOQ01000057">
    <property type="protein sequence ID" value="TFY71308.1"/>
    <property type="molecule type" value="Genomic_DNA"/>
</dbReference>
<gene>
    <name evidence="7" type="ORF">EVG20_g1707</name>
</gene>